<dbReference type="EMBL" id="CP053073">
    <property type="protein sequence ID" value="QJR14948.1"/>
    <property type="molecule type" value="Genomic_DNA"/>
</dbReference>
<dbReference type="Proteomes" id="UP000503096">
    <property type="component" value="Chromosome"/>
</dbReference>
<dbReference type="InterPro" id="IPR042100">
    <property type="entry name" value="Bug_dom1"/>
</dbReference>
<reference evidence="3 4" key="1">
    <citation type="submission" date="2020-04" db="EMBL/GenBank/DDBJ databases">
        <title>Usitatibacter rugosus gen. nov., sp. nov. and Usitatibacter palustris sp. nov., novel members of Usitatibacteraceae fam. nov. within the order Nitrosomonadales isolated from soil.</title>
        <authorList>
            <person name="Huber K.J."/>
            <person name="Neumann-Schaal M."/>
            <person name="Geppert A."/>
            <person name="Luckner M."/>
            <person name="Wanner G."/>
            <person name="Overmann J."/>
        </authorList>
    </citation>
    <scope>NUCLEOTIDE SEQUENCE [LARGE SCALE GENOMIC DNA]</scope>
    <source>
        <strain evidence="3 4">Swamp67</strain>
    </source>
</reference>
<keyword evidence="4" id="KW-1185">Reference proteome</keyword>
<sequence length="320" mass="33783">MKRLALTLVALAGLGIATASLAQPYPNKTVKIIAPVAPGGGVDLTARTVAEALTKSLGQSFIVENISGGGGVIASQNVKNAAPDGYTLMLGYVATHGTVPAVRKVPYDALADFTPIAMVAGTPNVLVVGANVPVKDLKGLVDYAKKEKVSYGSAGQGSLTHLAMEQLKLAGGFDAVHAPYRGIGPAITDVLGGQTQMMMPGLAAALPHIRAGKMKPIAITGERRHPLLPDTPTFEELGYKGFTGVQWYAIVGPAKMAPEVVKRLNDEINKAIGTPELRQRLSGEALDPMPMTPEQFGRFMQADIARWWKLAQDRGIKLED</sequence>
<dbReference type="PIRSF" id="PIRSF017082">
    <property type="entry name" value="YflP"/>
    <property type="match status" value="1"/>
</dbReference>
<feature type="signal peptide" evidence="2">
    <location>
        <begin position="1"/>
        <end position="22"/>
    </location>
</feature>
<dbReference type="PANTHER" id="PTHR42928">
    <property type="entry name" value="TRICARBOXYLATE-BINDING PROTEIN"/>
    <property type="match status" value="1"/>
</dbReference>
<name>A0A6M4H7V1_9PROT</name>
<dbReference type="PANTHER" id="PTHR42928:SF5">
    <property type="entry name" value="BLR1237 PROTEIN"/>
    <property type="match status" value="1"/>
</dbReference>
<dbReference type="KEGG" id="upl:DSM104440_01763"/>
<dbReference type="Gene3D" id="3.40.190.10">
    <property type="entry name" value="Periplasmic binding protein-like II"/>
    <property type="match status" value="1"/>
</dbReference>
<evidence type="ECO:0008006" key="5">
    <source>
        <dbReference type="Google" id="ProtNLM"/>
    </source>
</evidence>
<dbReference type="InParanoid" id="A0A6M4H7V1"/>
<dbReference type="Gene3D" id="3.40.190.150">
    <property type="entry name" value="Bordetella uptake gene, domain 1"/>
    <property type="match status" value="1"/>
</dbReference>
<comment type="similarity">
    <text evidence="1">Belongs to the UPF0065 (bug) family.</text>
</comment>
<proteinExistence type="inferred from homology"/>
<evidence type="ECO:0000313" key="4">
    <source>
        <dbReference type="Proteomes" id="UP000503096"/>
    </source>
</evidence>
<dbReference type="Pfam" id="PF03401">
    <property type="entry name" value="TctC"/>
    <property type="match status" value="1"/>
</dbReference>
<dbReference type="InterPro" id="IPR005064">
    <property type="entry name" value="BUG"/>
</dbReference>
<keyword evidence="2" id="KW-0732">Signal</keyword>
<dbReference type="SUPFAM" id="SSF53850">
    <property type="entry name" value="Periplasmic binding protein-like II"/>
    <property type="match status" value="1"/>
</dbReference>
<accession>A0A6M4H7V1</accession>
<dbReference type="CDD" id="cd07012">
    <property type="entry name" value="PBP2_Bug_TTT"/>
    <property type="match status" value="1"/>
</dbReference>
<feature type="chain" id="PRO_5027038926" description="Tripartite-type tricarboxylate transporter, receptor component TctC" evidence="2">
    <location>
        <begin position="23"/>
        <end position="320"/>
    </location>
</feature>
<dbReference type="RefSeq" id="WP_171161802.1">
    <property type="nucleotide sequence ID" value="NZ_CP053073.1"/>
</dbReference>
<evidence type="ECO:0000313" key="3">
    <source>
        <dbReference type="EMBL" id="QJR14948.1"/>
    </source>
</evidence>
<organism evidence="3 4">
    <name type="scientific">Usitatibacter palustris</name>
    <dbReference type="NCBI Taxonomy" id="2732487"/>
    <lineage>
        <taxon>Bacteria</taxon>
        <taxon>Pseudomonadati</taxon>
        <taxon>Pseudomonadota</taxon>
        <taxon>Betaproteobacteria</taxon>
        <taxon>Nitrosomonadales</taxon>
        <taxon>Usitatibacteraceae</taxon>
        <taxon>Usitatibacter</taxon>
    </lineage>
</organism>
<dbReference type="AlphaFoldDB" id="A0A6M4H7V1"/>
<protein>
    <recommendedName>
        <fullName evidence="5">Tripartite-type tricarboxylate transporter, receptor component TctC</fullName>
    </recommendedName>
</protein>
<evidence type="ECO:0000256" key="2">
    <source>
        <dbReference type="SAM" id="SignalP"/>
    </source>
</evidence>
<gene>
    <name evidence="3" type="ORF">DSM104440_01763</name>
</gene>
<evidence type="ECO:0000256" key="1">
    <source>
        <dbReference type="ARBA" id="ARBA00006987"/>
    </source>
</evidence>